<dbReference type="NCBIfam" id="TIGR01760">
    <property type="entry name" value="tape_meas_TP901"/>
    <property type="match status" value="1"/>
</dbReference>
<feature type="domain" description="Phage tail tape measure protein" evidence="3">
    <location>
        <begin position="226"/>
        <end position="428"/>
    </location>
</feature>
<gene>
    <name evidence="5" type="ORF">MM415A00294_0010</name>
    <name evidence="4" type="ORF">MM415B00522_0010</name>
</gene>
<dbReference type="InterPro" id="IPR010090">
    <property type="entry name" value="Phage_tape_meas"/>
</dbReference>
<organism evidence="5">
    <name type="scientific">viral metagenome</name>
    <dbReference type="NCBI Taxonomy" id="1070528"/>
    <lineage>
        <taxon>unclassified sequences</taxon>
        <taxon>metagenomes</taxon>
        <taxon>organismal metagenomes</taxon>
    </lineage>
</organism>
<name>A0A6M3KN98_9ZZZZ</name>
<sequence>MSSKYTVTLAALDHFSAPFKSFSAVSDKLSTQLKGQQVELRKLSAIQRDMSALDSMKQKLSGTTVELEKAKHAEAALAAEISAAGVPTKKMAADFEKLRLKSATLSAEHLAQTNRLNSLENSLQKAGVDASKFATEQARIENQSKQTTAALKAQQAQLKGLADAQGRIDANRAARADLRGSMLETAALGYVAAQPIAKAIAFESSMADVKKVVNFDDDAEAGKMGKDLLQLSRSIPIAASGLADITAAAGQSGIAKAELLGFTTSAAKMATAFDVSAADAGSTMAAWRASMGLSQEQAVDLADATNHLSNNMNAQAKDIAGVLRRQGAVAMSAGLDQIQAASLSAALLSGGASEEVASTALKNITGAMMKGDTATAAQQSAWADLGFDPSSLAQDMLSDAPGTMIKVFEAMKDVPEEEVSALVSTLFGEEVKGSVMPLLKNLDNLRGAFKLTADATAYKGSMEAEFSARSATSANNLQLLSNKFDRLQISVGTLLLPALNDIIGPVADFADLLADGAEKFPLLAKGIAMVGIGLVALKVGALAVQFVGLTFGQGLNVLNLGRAKMAATTNNTARAASLATAALGRLNNALNRVGRRSRLDTVDPSRRRRAGGRKAPRGGRLGRLAGTAAALGDSLPMGADLLKGAGKIVRPLGVALAAGAAADAFAGDGTYAEKGGAAGNMLGGLGGAAAGAMTGAAIGSVVPVIGTAIGGVLGSIIGGMGGAGAGEWLGDKFGGWFDEPTDKLPPPSVVQKEVSSQHKSQQMVFSPHITMPASSGDKAADERFVDIMMQRLRAEFSTMMGSNQMVVRLDAQLSDRSSS</sequence>
<feature type="region of interest" description="Disordered" evidence="2">
    <location>
        <begin position="596"/>
        <end position="620"/>
    </location>
</feature>
<dbReference type="Pfam" id="PF10145">
    <property type="entry name" value="PhageMin_Tail"/>
    <property type="match status" value="1"/>
</dbReference>
<evidence type="ECO:0000256" key="1">
    <source>
        <dbReference type="ARBA" id="ARBA00022612"/>
    </source>
</evidence>
<dbReference type="EMBL" id="MT142508">
    <property type="protein sequence ID" value="QJA83312.1"/>
    <property type="molecule type" value="Genomic_DNA"/>
</dbReference>
<dbReference type="PANTHER" id="PTHR37813">
    <property type="entry name" value="FELS-2 PROPHAGE PROTEIN"/>
    <property type="match status" value="1"/>
</dbReference>
<evidence type="ECO:0000256" key="2">
    <source>
        <dbReference type="SAM" id="MobiDB-lite"/>
    </source>
</evidence>
<proteinExistence type="predicted"/>
<keyword evidence="1" id="KW-1188">Viral release from host cell</keyword>
<dbReference type="EMBL" id="MT141517">
    <property type="protein sequence ID" value="QJA64300.1"/>
    <property type="molecule type" value="Genomic_DNA"/>
</dbReference>
<dbReference type="AlphaFoldDB" id="A0A6M3KN98"/>
<feature type="compositionally biased region" description="Basic residues" evidence="2">
    <location>
        <begin position="606"/>
        <end position="617"/>
    </location>
</feature>
<evidence type="ECO:0000313" key="5">
    <source>
        <dbReference type="EMBL" id="QJA83312.1"/>
    </source>
</evidence>
<evidence type="ECO:0000313" key="4">
    <source>
        <dbReference type="EMBL" id="QJA64300.1"/>
    </source>
</evidence>
<evidence type="ECO:0000259" key="3">
    <source>
        <dbReference type="Pfam" id="PF10145"/>
    </source>
</evidence>
<dbReference type="PANTHER" id="PTHR37813:SF1">
    <property type="entry name" value="FELS-2 PROPHAGE PROTEIN"/>
    <property type="match status" value="1"/>
</dbReference>
<protein>
    <submittedName>
        <fullName evidence="5">Putative tail protein</fullName>
    </submittedName>
</protein>
<reference evidence="5" key="1">
    <citation type="submission" date="2020-03" db="EMBL/GenBank/DDBJ databases">
        <title>The deep terrestrial virosphere.</title>
        <authorList>
            <person name="Holmfeldt K."/>
            <person name="Nilsson E."/>
            <person name="Simone D."/>
            <person name="Lopez-Fernandez M."/>
            <person name="Wu X."/>
            <person name="de Brujin I."/>
            <person name="Lundin D."/>
            <person name="Andersson A."/>
            <person name="Bertilsson S."/>
            <person name="Dopson M."/>
        </authorList>
    </citation>
    <scope>NUCLEOTIDE SEQUENCE</scope>
    <source>
        <strain evidence="5">MM415A00294</strain>
        <strain evidence="4">MM415B00522</strain>
    </source>
</reference>
<accession>A0A6M3KN98</accession>